<proteinExistence type="predicted"/>
<dbReference type="GeneID" id="64698724"/>
<reference evidence="1" key="1">
    <citation type="journal article" date="2020" name="New Phytol.">
        <title>Comparative genomics reveals dynamic genome evolution in host specialist ectomycorrhizal fungi.</title>
        <authorList>
            <person name="Lofgren L.A."/>
            <person name="Nguyen N.H."/>
            <person name="Vilgalys R."/>
            <person name="Ruytinx J."/>
            <person name="Liao H.L."/>
            <person name="Branco S."/>
            <person name="Kuo A."/>
            <person name="LaButti K."/>
            <person name="Lipzen A."/>
            <person name="Andreopoulos W."/>
            <person name="Pangilinan J."/>
            <person name="Riley R."/>
            <person name="Hundley H."/>
            <person name="Na H."/>
            <person name="Barry K."/>
            <person name="Grigoriev I.V."/>
            <person name="Stajich J.E."/>
            <person name="Kennedy P.G."/>
        </authorList>
    </citation>
    <scope>NUCLEOTIDE SEQUENCE</scope>
    <source>
        <strain evidence="1">FC423</strain>
    </source>
</reference>
<comment type="caution">
    <text evidence="1">The sequence shown here is derived from an EMBL/GenBank/DDBJ whole genome shotgun (WGS) entry which is preliminary data.</text>
</comment>
<accession>A0A9P7FDF2</accession>
<organism evidence="1 2">
    <name type="scientific">Suillus discolor</name>
    <dbReference type="NCBI Taxonomy" id="1912936"/>
    <lineage>
        <taxon>Eukaryota</taxon>
        <taxon>Fungi</taxon>
        <taxon>Dikarya</taxon>
        <taxon>Basidiomycota</taxon>
        <taxon>Agaricomycotina</taxon>
        <taxon>Agaricomycetes</taxon>
        <taxon>Agaricomycetidae</taxon>
        <taxon>Boletales</taxon>
        <taxon>Suillineae</taxon>
        <taxon>Suillaceae</taxon>
        <taxon>Suillus</taxon>
    </lineage>
</organism>
<dbReference type="EMBL" id="JABBWM010000013">
    <property type="protein sequence ID" value="KAG2113069.1"/>
    <property type="molecule type" value="Genomic_DNA"/>
</dbReference>
<dbReference type="OrthoDB" id="2699811at2759"/>
<dbReference type="Proteomes" id="UP000823399">
    <property type="component" value="Unassembled WGS sequence"/>
</dbReference>
<protein>
    <submittedName>
        <fullName evidence="1">Uncharacterized protein</fullName>
    </submittedName>
</protein>
<evidence type="ECO:0000313" key="1">
    <source>
        <dbReference type="EMBL" id="KAG2113069.1"/>
    </source>
</evidence>
<keyword evidence="2" id="KW-1185">Reference proteome</keyword>
<sequence>MCRRRVFLLSSMSACDIIVTANVTLRRGTSHSCGLAICHNQCIILLGSIVLKRAPVTPHQWTILPLTRQADVSKRKVHSIPPCRRSIDLLDLEFIGCVVQLEIGYTCLANK</sequence>
<name>A0A9P7FDF2_9AGAM</name>
<dbReference type="RefSeq" id="XP_041295627.1">
    <property type="nucleotide sequence ID" value="XM_041436465.1"/>
</dbReference>
<gene>
    <name evidence="1" type="ORF">F5147DRAFT_682589</name>
</gene>
<evidence type="ECO:0000313" key="2">
    <source>
        <dbReference type="Proteomes" id="UP000823399"/>
    </source>
</evidence>
<dbReference type="AlphaFoldDB" id="A0A9P7FDF2"/>